<sequence>MEAHWDKQGKHTRVFYFSLRPQLVRRFPVELKPKSLERQQLLKVMC</sequence>
<dbReference type="AlphaFoldDB" id="W2VNZ2"/>
<evidence type="ECO:0000313" key="2">
    <source>
        <dbReference type="Proteomes" id="UP000018958"/>
    </source>
</evidence>
<accession>W2VNZ2</accession>
<gene>
    <name evidence="1" type="ORF">F441_22506</name>
</gene>
<comment type="caution">
    <text evidence="1">The sequence shown here is derived from an EMBL/GenBank/DDBJ whole genome shotgun (WGS) entry which is preliminary data.</text>
</comment>
<evidence type="ECO:0000313" key="1">
    <source>
        <dbReference type="EMBL" id="ETP00072.1"/>
    </source>
</evidence>
<dbReference type="Proteomes" id="UP000018958">
    <property type="component" value="Unassembled WGS sequence"/>
</dbReference>
<reference evidence="1 2" key="1">
    <citation type="submission" date="2013-11" db="EMBL/GenBank/DDBJ databases">
        <title>The Genome Sequence of Phytophthora parasitica CJ01A1.</title>
        <authorList>
            <consortium name="The Broad Institute Genomics Platform"/>
            <person name="Russ C."/>
            <person name="Tyler B."/>
            <person name="Panabieres F."/>
            <person name="Shan W."/>
            <person name="Tripathy S."/>
            <person name="Grunwald N."/>
            <person name="Machado M."/>
            <person name="Johnson C.S."/>
            <person name="Walker B."/>
            <person name="Young S.K."/>
            <person name="Zeng Q."/>
            <person name="Gargeya S."/>
            <person name="Fitzgerald M."/>
            <person name="Haas B."/>
            <person name="Abouelleil A."/>
            <person name="Allen A.W."/>
            <person name="Alvarado L."/>
            <person name="Arachchi H.M."/>
            <person name="Berlin A.M."/>
            <person name="Chapman S.B."/>
            <person name="Gainer-Dewar J."/>
            <person name="Goldberg J."/>
            <person name="Griggs A."/>
            <person name="Gujja S."/>
            <person name="Hansen M."/>
            <person name="Howarth C."/>
            <person name="Imamovic A."/>
            <person name="Ireland A."/>
            <person name="Larimer J."/>
            <person name="McCowan C."/>
            <person name="Murphy C."/>
            <person name="Pearson M."/>
            <person name="Poon T.W."/>
            <person name="Priest M."/>
            <person name="Roberts A."/>
            <person name="Saif S."/>
            <person name="Shea T."/>
            <person name="Sisk P."/>
            <person name="Sykes S."/>
            <person name="Wortman J."/>
            <person name="Nusbaum C."/>
            <person name="Birren B."/>
        </authorList>
    </citation>
    <scope>NUCLEOTIDE SEQUENCE [LARGE SCALE GENOMIC DNA]</scope>
    <source>
        <strain evidence="1 2">CJ01A1</strain>
    </source>
</reference>
<organism evidence="1 2">
    <name type="scientific">Phytophthora nicotianae CJ01A1</name>
    <dbReference type="NCBI Taxonomy" id="1317063"/>
    <lineage>
        <taxon>Eukaryota</taxon>
        <taxon>Sar</taxon>
        <taxon>Stramenopiles</taxon>
        <taxon>Oomycota</taxon>
        <taxon>Peronosporomycetes</taxon>
        <taxon>Peronosporales</taxon>
        <taxon>Peronosporaceae</taxon>
        <taxon>Phytophthora</taxon>
    </lineage>
</organism>
<protein>
    <submittedName>
        <fullName evidence="1">Uncharacterized protein</fullName>
    </submittedName>
</protein>
<name>W2VNZ2_PHYNI</name>
<dbReference type="EMBL" id="ANIX01004751">
    <property type="protein sequence ID" value="ETP00072.1"/>
    <property type="molecule type" value="Genomic_DNA"/>
</dbReference>
<proteinExistence type="predicted"/>